<dbReference type="InterPro" id="IPR021131">
    <property type="entry name" value="Ribosomal_uL15/eL18"/>
</dbReference>
<keyword evidence="4" id="KW-0699">rRNA-binding</keyword>
<dbReference type="Gene3D" id="3.100.10.10">
    <property type="match status" value="1"/>
</dbReference>
<evidence type="ECO:0000256" key="4">
    <source>
        <dbReference type="HAMAP-Rule" id="MF_01341"/>
    </source>
</evidence>
<dbReference type="GO" id="GO:0019843">
    <property type="term" value="F:rRNA binding"/>
    <property type="evidence" value="ECO:0007669"/>
    <property type="project" value="UniProtKB-UniRule"/>
</dbReference>
<comment type="subunit">
    <text evidence="4">Part of the 50S ribosomal subunit.</text>
</comment>
<organism evidence="8 9">
    <name type="scientific">Candidatus Gottesmanbacteria bacterium GW2011_GWA1_43_11</name>
    <dbReference type="NCBI Taxonomy" id="1618436"/>
    <lineage>
        <taxon>Bacteria</taxon>
        <taxon>Candidatus Gottesmaniibacteriota</taxon>
    </lineage>
</organism>
<evidence type="ECO:0000256" key="1">
    <source>
        <dbReference type="ARBA" id="ARBA00007320"/>
    </source>
</evidence>
<dbReference type="SUPFAM" id="SSF52080">
    <property type="entry name" value="Ribosomal proteins L15p and L18e"/>
    <property type="match status" value="1"/>
</dbReference>
<dbReference type="PANTHER" id="PTHR12934">
    <property type="entry name" value="50S RIBOSOMAL PROTEIN L15"/>
    <property type="match status" value="1"/>
</dbReference>
<evidence type="ECO:0000256" key="6">
    <source>
        <dbReference type="SAM" id="MobiDB-lite"/>
    </source>
</evidence>
<dbReference type="AlphaFoldDB" id="A0A0G1CGI0"/>
<comment type="function">
    <text evidence="4">Binds to the 23S rRNA.</text>
</comment>
<dbReference type="PROSITE" id="PS00475">
    <property type="entry name" value="RIBOSOMAL_L15"/>
    <property type="match status" value="1"/>
</dbReference>
<evidence type="ECO:0000256" key="3">
    <source>
        <dbReference type="ARBA" id="ARBA00023274"/>
    </source>
</evidence>
<evidence type="ECO:0000256" key="2">
    <source>
        <dbReference type="ARBA" id="ARBA00022980"/>
    </source>
</evidence>
<dbReference type="NCBIfam" id="TIGR01071">
    <property type="entry name" value="rplO_bact"/>
    <property type="match status" value="1"/>
</dbReference>
<comment type="caution">
    <text evidence="8">The sequence shown here is derived from an EMBL/GenBank/DDBJ whole genome shotgun (WGS) entry which is preliminary data.</text>
</comment>
<evidence type="ECO:0000313" key="9">
    <source>
        <dbReference type="Proteomes" id="UP000034543"/>
    </source>
</evidence>
<evidence type="ECO:0000259" key="7">
    <source>
        <dbReference type="Pfam" id="PF00828"/>
    </source>
</evidence>
<dbReference type="STRING" id="1618436.UV59_C0016G0015"/>
<dbReference type="PATRIC" id="fig|1618436.3.peg.840"/>
<accession>A0A0G1CGI0</accession>
<gene>
    <name evidence="4" type="primary">rplO</name>
    <name evidence="8" type="ORF">UV59_C0016G0015</name>
</gene>
<dbReference type="HAMAP" id="MF_01341">
    <property type="entry name" value="Ribosomal_uL15"/>
    <property type="match status" value="1"/>
</dbReference>
<keyword evidence="2 4" id="KW-0689">Ribosomal protein</keyword>
<evidence type="ECO:0000256" key="5">
    <source>
        <dbReference type="RuleBase" id="RU003888"/>
    </source>
</evidence>
<dbReference type="EMBL" id="LCFB01000016">
    <property type="protein sequence ID" value="KKS84627.1"/>
    <property type="molecule type" value="Genomic_DNA"/>
</dbReference>
<feature type="region of interest" description="Disordered" evidence="6">
    <location>
        <begin position="1"/>
        <end position="41"/>
    </location>
</feature>
<reference evidence="8 9" key="1">
    <citation type="journal article" date="2015" name="Nature">
        <title>rRNA introns, odd ribosomes, and small enigmatic genomes across a large radiation of phyla.</title>
        <authorList>
            <person name="Brown C.T."/>
            <person name="Hug L.A."/>
            <person name="Thomas B.C."/>
            <person name="Sharon I."/>
            <person name="Castelle C.J."/>
            <person name="Singh A."/>
            <person name="Wilkins M.J."/>
            <person name="Williams K.H."/>
            <person name="Banfield J.F."/>
        </authorList>
    </citation>
    <scope>NUCLEOTIDE SEQUENCE [LARGE SCALE GENOMIC DNA]</scope>
</reference>
<dbReference type="Proteomes" id="UP000034543">
    <property type="component" value="Unassembled WGS sequence"/>
</dbReference>
<keyword evidence="3 4" id="KW-0687">Ribonucleoprotein</keyword>
<feature type="domain" description="Large ribosomal subunit protein uL15/eL18" evidence="7">
    <location>
        <begin position="75"/>
        <end position="144"/>
    </location>
</feature>
<dbReference type="GO" id="GO:0022625">
    <property type="term" value="C:cytosolic large ribosomal subunit"/>
    <property type="evidence" value="ECO:0007669"/>
    <property type="project" value="TreeGrafter"/>
</dbReference>
<proteinExistence type="inferred from homology"/>
<comment type="similarity">
    <text evidence="1 4 5">Belongs to the universal ribosomal protein uL15 family.</text>
</comment>
<feature type="compositionally biased region" description="Basic residues" evidence="6">
    <location>
        <begin position="12"/>
        <end position="24"/>
    </location>
</feature>
<name>A0A0G1CGI0_9BACT</name>
<dbReference type="InterPro" id="IPR005749">
    <property type="entry name" value="Ribosomal_uL15_bac-type"/>
</dbReference>
<dbReference type="GO" id="GO:0003735">
    <property type="term" value="F:structural constituent of ribosome"/>
    <property type="evidence" value="ECO:0007669"/>
    <property type="project" value="InterPro"/>
</dbReference>
<dbReference type="InterPro" id="IPR036227">
    <property type="entry name" value="Ribosomal_uL15/eL18_sf"/>
</dbReference>
<sequence length="147" mass="16053">MQLHKLTPSVSRKLRRVGRGHGTGRGKTAGRGTKGQKARGRIPIGFEGGQQPLSRRLPLYRGRMKNQPVRTKALPINLKALNQLPSGTEVTAEVLVKYHIIDKSVVNRRLKILGDGELTIPLTIKLPISKRAAKKIEKTGGTVVQAA</sequence>
<dbReference type="PANTHER" id="PTHR12934:SF11">
    <property type="entry name" value="LARGE RIBOSOMAL SUBUNIT PROTEIN UL15M"/>
    <property type="match status" value="1"/>
</dbReference>
<dbReference type="Pfam" id="PF00828">
    <property type="entry name" value="Ribosomal_L27A"/>
    <property type="match status" value="1"/>
</dbReference>
<dbReference type="InterPro" id="IPR001196">
    <property type="entry name" value="Ribosomal_uL15_CS"/>
</dbReference>
<keyword evidence="4" id="KW-0694">RNA-binding</keyword>
<dbReference type="InterPro" id="IPR030878">
    <property type="entry name" value="Ribosomal_uL15"/>
</dbReference>
<evidence type="ECO:0000313" key="8">
    <source>
        <dbReference type="EMBL" id="KKS84627.1"/>
    </source>
</evidence>
<protein>
    <recommendedName>
        <fullName evidence="4">Large ribosomal subunit protein uL15</fullName>
    </recommendedName>
</protein>
<dbReference type="GO" id="GO:0006412">
    <property type="term" value="P:translation"/>
    <property type="evidence" value="ECO:0007669"/>
    <property type="project" value="UniProtKB-UniRule"/>
</dbReference>